<keyword evidence="5 7" id="KW-0472">Membrane</keyword>
<dbReference type="Pfam" id="PF23750">
    <property type="entry name" value="RsgI_M"/>
    <property type="match status" value="1"/>
</dbReference>
<comment type="subcellular location">
    <subcellularLocation>
        <location evidence="1">Cell membrane</location>
        <topology evidence="1">Single-pass membrane protein</topology>
    </subcellularLocation>
</comment>
<dbReference type="STRING" id="545697.HMPREF0216_02674"/>
<dbReference type="Proteomes" id="UP000010420">
    <property type="component" value="Unassembled WGS sequence"/>
</dbReference>
<dbReference type="HOGENOM" id="CLU_955469_0_0_9"/>
<dbReference type="InterPro" id="IPR055431">
    <property type="entry name" value="RsgI_M"/>
</dbReference>
<dbReference type="AlphaFoldDB" id="L1Q966"/>
<evidence type="ECO:0000256" key="1">
    <source>
        <dbReference type="ARBA" id="ARBA00004162"/>
    </source>
</evidence>
<comment type="caution">
    <text evidence="9">The sequence shown here is derived from an EMBL/GenBank/DDBJ whole genome shotgun (WGS) entry which is preliminary data.</text>
</comment>
<evidence type="ECO:0000259" key="8">
    <source>
        <dbReference type="PROSITE" id="PS51849"/>
    </source>
</evidence>
<accession>L1Q966</accession>
<gene>
    <name evidence="9" type="ORF">HMPREF0216_02674</name>
</gene>
<protein>
    <recommendedName>
        <fullName evidence="8">RsgI N-terminal anti-sigma domain-containing protein</fullName>
    </recommendedName>
</protein>
<evidence type="ECO:0000313" key="10">
    <source>
        <dbReference type="Proteomes" id="UP000010420"/>
    </source>
</evidence>
<evidence type="ECO:0000256" key="6">
    <source>
        <dbReference type="SAM" id="MobiDB-lite"/>
    </source>
</evidence>
<dbReference type="PATRIC" id="fig|545697.3.peg.2629"/>
<reference evidence="9 10" key="1">
    <citation type="submission" date="2012-05" db="EMBL/GenBank/DDBJ databases">
        <authorList>
            <person name="Weinstock G."/>
            <person name="Sodergren E."/>
            <person name="Lobos E.A."/>
            <person name="Fulton L."/>
            <person name="Fulton R."/>
            <person name="Courtney L."/>
            <person name="Fronick C."/>
            <person name="O'Laughlin M."/>
            <person name="Godfrey J."/>
            <person name="Wilson R.M."/>
            <person name="Miner T."/>
            <person name="Farmer C."/>
            <person name="Delehaunty K."/>
            <person name="Cordes M."/>
            <person name="Minx P."/>
            <person name="Tomlinson C."/>
            <person name="Chen J."/>
            <person name="Wollam A."/>
            <person name="Pepin K.H."/>
            <person name="Bhonagiri V."/>
            <person name="Zhang X."/>
            <person name="Suruliraj S."/>
            <person name="Warren W."/>
            <person name="Mitreva M."/>
            <person name="Mardis E.R."/>
            <person name="Wilson R.K."/>
        </authorList>
    </citation>
    <scope>NUCLEOTIDE SEQUENCE [LARGE SCALE GENOMIC DNA]</scope>
    <source>
        <strain evidence="9 10">DSM 1785</strain>
    </source>
</reference>
<dbReference type="InterPro" id="IPR024449">
    <property type="entry name" value="Anti-sigma_RsgI_N"/>
</dbReference>
<evidence type="ECO:0000256" key="3">
    <source>
        <dbReference type="ARBA" id="ARBA00022692"/>
    </source>
</evidence>
<dbReference type="RefSeq" id="WP_005214708.1">
    <property type="nucleotide sequence ID" value="NZ_KB291674.1"/>
</dbReference>
<keyword evidence="10" id="KW-1185">Reference proteome</keyword>
<dbReference type="PROSITE" id="PS51849">
    <property type="entry name" value="RSGI_N"/>
    <property type="match status" value="1"/>
</dbReference>
<proteinExistence type="predicted"/>
<evidence type="ECO:0000313" key="9">
    <source>
        <dbReference type="EMBL" id="EKY24451.1"/>
    </source>
</evidence>
<name>L1Q966_9CLOT</name>
<keyword evidence="3 7" id="KW-0812">Transmembrane</keyword>
<dbReference type="EMBL" id="AMEZ01000084">
    <property type="protein sequence ID" value="EKY24451.1"/>
    <property type="molecule type" value="Genomic_DNA"/>
</dbReference>
<evidence type="ECO:0000256" key="4">
    <source>
        <dbReference type="ARBA" id="ARBA00022989"/>
    </source>
</evidence>
<feature type="transmembrane region" description="Helical" evidence="7">
    <location>
        <begin position="60"/>
        <end position="79"/>
    </location>
</feature>
<dbReference type="eggNOG" id="ENOG5030INM">
    <property type="taxonomic scope" value="Bacteria"/>
</dbReference>
<dbReference type="OrthoDB" id="9800626at2"/>
<keyword evidence="4 7" id="KW-1133">Transmembrane helix</keyword>
<organism evidence="9 10">
    <name type="scientific">Clostridium celatum DSM 1785</name>
    <dbReference type="NCBI Taxonomy" id="545697"/>
    <lineage>
        <taxon>Bacteria</taxon>
        <taxon>Bacillati</taxon>
        <taxon>Bacillota</taxon>
        <taxon>Clostridia</taxon>
        <taxon>Eubacteriales</taxon>
        <taxon>Clostridiaceae</taxon>
        <taxon>Clostridium</taxon>
    </lineage>
</organism>
<feature type="region of interest" description="Disordered" evidence="6">
    <location>
        <begin position="256"/>
        <end position="291"/>
    </location>
</feature>
<evidence type="ECO:0000256" key="5">
    <source>
        <dbReference type="ARBA" id="ARBA00023136"/>
    </source>
</evidence>
<sequence length="291" mass="32877">MFKAVVMEIKDNYIIVMKEGGEVVRINKKGNLKVGETIFCLDEDIYIDTRNNKNRSLKTWLIPLGAVAALMIILINPIFNMFSPGLNNTYAVLTFDVNPSIEFDLNDGGKIINVKGLNDDGKILDIKSIKGLTVEEGSNKLKELLTNENYLGNGNSVLVGFSFLGTDNMEFQERIENMVKTTFNETNVAFMKGTEESLSMAKEQGISLGKYEAILKLDEDGLEEAFENLSTQELLELLKVNNSNVFLNEDALDELQDEIEDRLEDENDDDYEDDEDEDNDDDNDNYDEDDD</sequence>
<dbReference type="GO" id="GO:0005886">
    <property type="term" value="C:plasma membrane"/>
    <property type="evidence" value="ECO:0007669"/>
    <property type="project" value="UniProtKB-SubCell"/>
</dbReference>
<feature type="domain" description="RsgI N-terminal anti-sigma" evidence="8">
    <location>
        <begin position="2"/>
        <end position="49"/>
    </location>
</feature>
<dbReference type="Pfam" id="PF12791">
    <property type="entry name" value="RsgI_N"/>
    <property type="match status" value="1"/>
</dbReference>
<keyword evidence="2" id="KW-1003">Cell membrane</keyword>
<evidence type="ECO:0000256" key="2">
    <source>
        <dbReference type="ARBA" id="ARBA00022475"/>
    </source>
</evidence>
<evidence type="ECO:0000256" key="7">
    <source>
        <dbReference type="SAM" id="Phobius"/>
    </source>
</evidence>